<feature type="compositionally biased region" description="Basic and acidic residues" evidence="9">
    <location>
        <begin position="194"/>
        <end position="207"/>
    </location>
</feature>
<evidence type="ECO:0000313" key="11">
    <source>
        <dbReference type="EMBL" id="SEF98489.1"/>
    </source>
</evidence>
<evidence type="ECO:0000256" key="7">
    <source>
        <dbReference type="ARBA" id="ARBA00022840"/>
    </source>
</evidence>
<dbReference type="PANTHER" id="PTHR43065">
    <property type="entry name" value="SENSOR HISTIDINE KINASE"/>
    <property type="match status" value="1"/>
</dbReference>
<evidence type="ECO:0000256" key="6">
    <source>
        <dbReference type="ARBA" id="ARBA00022777"/>
    </source>
</evidence>
<keyword evidence="6 11" id="KW-0418">Kinase</keyword>
<organism evidence="11 12">
    <name type="scientific">Bryocella elongata</name>
    <dbReference type="NCBI Taxonomy" id="863522"/>
    <lineage>
        <taxon>Bacteria</taxon>
        <taxon>Pseudomonadati</taxon>
        <taxon>Acidobacteriota</taxon>
        <taxon>Terriglobia</taxon>
        <taxon>Terriglobales</taxon>
        <taxon>Acidobacteriaceae</taxon>
        <taxon>Bryocella</taxon>
    </lineage>
</organism>
<feature type="region of interest" description="Disordered" evidence="9">
    <location>
        <begin position="273"/>
        <end position="312"/>
    </location>
</feature>
<dbReference type="Proteomes" id="UP000236728">
    <property type="component" value="Unassembled WGS sequence"/>
</dbReference>
<proteinExistence type="predicted"/>
<evidence type="ECO:0000256" key="5">
    <source>
        <dbReference type="ARBA" id="ARBA00022741"/>
    </source>
</evidence>
<dbReference type="InterPro" id="IPR004358">
    <property type="entry name" value="Sig_transdc_His_kin-like_C"/>
</dbReference>
<dbReference type="GO" id="GO:0000160">
    <property type="term" value="P:phosphorelay signal transduction system"/>
    <property type="evidence" value="ECO:0007669"/>
    <property type="project" value="UniProtKB-KW"/>
</dbReference>
<dbReference type="Gene3D" id="3.30.565.10">
    <property type="entry name" value="Histidine kinase-like ATPase, C-terminal domain"/>
    <property type="match status" value="1"/>
</dbReference>
<dbReference type="AlphaFoldDB" id="A0A1H5WFU6"/>
<evidence type="ECO:0000259" key="10">
    <source>
        <dbReference type="PROSITE" id="PS50109"/>
    </source>
</evidence>
<keyword evidence="3" id="KW-0597">Phosphoprotein</keyword>
<gene>
    <name evidence="11" type="ORF">SAMN05421819_1567</name>
</gene>
<dbReference type="Pfam" id="PF02518">
    <property type="entry name" value="HATPase_c"/>
    <property type="match status" value="1"/>
</dbReference>
<dbReference type="EC" id="2.7.13.3" evidence="2"/>
<feature type="region of interest" description="Disordered" evidence="9">
    <location>
        <begin position="102"/>
        <end position="123"/>
    </location>
</feature>
<evidence type="ECO:0000256" key="9">
    <source>
        <dbReference type="SAM" id="MobiDB-lite"/>
    </source>
</evidence>
<dbReference type="PRINTS" id="PR00344">
    <property type="entry name" value="BCTRLSENSOR"/>
</dbReference>
<feature type="region of interest" description="Disordered" evidence="9">
    <location>
        <begin position="188"/>
        <end position="208"/>
    </location>
</feature>
<dbReference type="PROSITE" id="PS50109">
    <property type="entry name" value="HIS_KIN"/>
    <property type="match status" value="1"/>
</dbReference>
<feature type="compositionally biased region" description="Polar residues" evidence="9">
    <location>
        <begin position="278"/>
        <end position="299"/>
    </location>
</feature>
<dbReference type="EMBL" id="FNVA01000002">
    <property type="protein sequence ID" value="SEF98489.1"/>
    <property type="molecule type" value="Genomic_DNA"/>
</dbReference>
<reference evidence="11 12" key="1">
    <citation type="submission" date="2016-10" db="EMBL/GenBank/DDBJ databases">
        <authorList>
            <person name="de Groot N.N."/>
        </authorList>
    </citation>
    <scope>NUCLEOTIDE SEQUENCE [LARGE SCALE GENOMIC DNA]</scope>
    <source>
        <strain evidence="11 12">DSM 22489</strain>
    </source>
</reference>
<keyword evidence="5" id="KW-0547">Nucleotide-binding</keyword>
<dbReference type="PANTHER" id="PTHR43065:SF10">
    <property type="entry name" value="PEROXIDE STRESS-ACTIVATED HISTIDINE KINASE MAK3"/>
    <property type="match status" value="1"/>
</dbReference>
<dbReference type="GO" id="GO:0005524">
    <property type="term" value="F:ATP binding"/>
    <property type="evidence" value="ECO:0007669"/>
    <property type="project" value="UniProtKB-KW"/>
</dbReference>
<evidence type="ECO:0000256" key="8">
    <source>
        <dbReference type="ARBA" id="ARBA00023012"/>
    </source>
</evidence>
<protein>
    <recommendedName>
        <fullName evidence="2">histidine kinase</fullName>
        <ecNumber evidence="2">2.7.13.3</ecNumber>
    </recommendedName>
</protein>
<evidence type="ECO:0000256" key="4">
    <source>
        <dbReference type="ARBA" id="ARBA00022679"/>
    </source>
</evidence>
<keyword evidence="7" id="KW-0067">ATP-binding</keyword>
<keyword evidence="4" id="KW-0808">Transferase</keyword>
<dbReference type="InterPro" id="IPR005467">
    <property type="entry name" value="His_kinase_dom"/>
</dbReference>
<dbReference type="InterPro" id="IPR036890">
    <property type="entry name" value="HATPase_C_sf"/>
</dbReference>
<dbReference type="InterPro" id="IPR003594">
    <property type="entry name" value="HATPase_dom"/>
</dbReference>
<keyword evidence="12" id="KW-1185">Reference proteome</keyword>
<evidence type="ECO:0000313" key="12">
    <source>
        <dbReference type="Proteomes" id="UP000236728"/>
    </source>
</evidence>
<accession>A0A1H5WFU6</accession>
<keyword evidence="8" id="KW-0902">Two-component regulatory system</keyword>
<dbReference type="SMART" id="SM00387">
    <property type="entry name" value="HATPase_c"/>
    <property type="match status" value="1"/>
</dbReference>
<evidence type="ECO:0000256" key="1">
    <source>
        <dbReference type="ARBA" id="ARBA00000085"/>
    </source>
</evidence>
<name>A0A1H5WFU6_9BACT</name>
<dbReference type="SUPFAM" id="SSF55874">
    <property type="entry name" value="ATPase domain of HSP90 chaperone/DNA topoisomerase II/histidine kinase"/>
    <property type="match status" value="1"/>
</dbReference>
<dbReference type="GO" id="GO:0004673">
    <property type="term" value="F:protein histidine kinase activity"/>
    <property type="evidence" value="ECO:0007669"/>
    <property type="project" value="UniProtKB-EC"/>
</dbReference>
<evidence type="ECO:0000256" key="3">
    <source>
        <dbReference type="ARBA" id="ARBA00022553"/>
    </source>
</evidence>
<sequence length="312" mass="33072">MQALPQSFTAARFSLSPPRSHTGAAVGSVLLSGAIPEVGETTAVAHDAANILSALLLYCDLLQQPGVLRPRHLHYARELNELARRSSGLVERLLDQLTERSGASARVSAHSEPAAGNGRPPIAGKSYLPATKFRQMEPLLRSLAFPYAKLEMEIGDGLDEWATPPAESLERIVVNLVCHAAQTLAPSGLSSRRPLADKSGTRQDATPKGRIAVTLRRSGKRTLLEVTDNGPGISAEMAAAFLLPSDPMSGSERGLGHRVVHELAGATGARLSIRSRPGQGSTFSLSWPAQRNNESSATGAQPAAPQEPRMGH</sequence>
<comment type="catalytic activity">
    <reaction evidence="1">
        <text>ATP + protein L-histidine = ADP + protein N-phospho-L-histidine.</text>
        <dbReference type="EC" id="2.7.13.3"/>
    </reaction>
</comment>
<evidence type="ECO:0000256" key="2">
    <source>
        <dbReference type="ARBA" id="ARBA00012438"/>
    </source>
</evidence>
<feature type="domain" description="Histidine kinase" evidence="10">
    <location>
        <begin position="43"/>
        <end position="291"/>
    </location>
</feature>